<dbReference type="Proteomes" id="UP000887013">
    <property type="component" value="Unassembled WGS sequence"/>
</dbReference>
<organism evidence="1 2">
    <name type="scientific">Nephila pilipes</name>
    <name type="common">Giant wood spider</name>
    <name type="synonym">Nephila maculata</name>
    <dbReference type="NCBI Taxonomy" id="299642"/>
    <lineage>
        <taxon>Eukaryota</taxon>
        <taxon>Metazoa</taxon>
        <taxon>Ecdysozoa</taxon>
        <taxon>Arthropoda</taxon>
        <taxon>Chelicerata</taxon>
        <taxon>Arachnida</taxon>
        <taxon>Araneae</taxon>
        <taxon>Araneomorphae</taxon>
        <taxon>Entelegynae</taxon>
        <taxon>Araneoidea</taxon>
        <taxon>Nephilidae</taxon>
        <taxon>Nephila</taxon>
    </lineage>
</organism>
<dbReference type="OrthoDB" id="6424365at2759"/>
<comment type="caution">
    <text evidence="1">The sequence shown here is derived from an EMBL/GenBank/DDBJ whole genome shotgun (WGS) entry which is preliminary data.</text>
</comment>
<reference evidence="1" key="1">
    <citation type="submission" date="2020-08" db="EMBL/GenBank/DDBJ databases">
        <title>Multicomponent nature underlies the extraordinary mechanical properties of spider dragline silk.</title>
        <authorList>
            <person name="Kono N."/>
            <person name="Nakamura H."/>
            <person name="Mori M."/>
            <person name="Yoshida Y."/>
            <person name="Ohtoshi R."/>
            <person name="Malay A.D."/>
            <person name="Moran D.A.P."/>
            <person name="Tomita M."/>
            <person name="Numata K."/>
            <person name="Arakawa K."/>
        </authorList>
    </citation>
    <scope>NUCLEOTIDE SEQUENCE</scope>
</reference>
<protein>
    <submittedName>
        <fullName evidence="1">Uncharacterized protein</fullName>
    </submittedName>
</protein>
<gene>
    <name evidence="1" type="primary">NCL1_47421</name>
    <name evidence="1" type="ORF">NPIL_342621</name>
</gene>
<keyword evidence="2" id="KW-1185">Reference proteome</keyword>
<proteinExistence type="predicted"/>
<accession>A0A8X6Q0P2</accession>
<evidence type="ECO:0000313" key="1">
    <source>
        <dbReference type="EMBL" id="GFT90411.1"/>
    </source>
</evidence>
<dbReference type="AlphaFoldDB" id="A0A8X6Q0P2"/>
<dbReference type="EMBL" id="BMAW01024987">
    <property type="protein sequence ID" value="GFT90411.1"/>
    <property type="molecule type" value="Genomic_DNA"/>
</dbReference>
<name>A0A8X6Q0P2_NEPPI</name>
<evidence type="ECO:0000313" key="2">
    <source>
        <dbReference type="Proteomes" id="UP000887013"/>
    </source>
</evidence>
<sequence>MYFRIETRTAAMMGLQIQILLLSIFAVGTVIAIKGFDDDFVNFNFQANRCVGSSGDQKQCDKLLACVKKFPKPLDDTFEKCVKEIYPNGLGKCTDSQNLFGTSDDVQKYEACIINNVPQKSDLNSDELKQFEVYKKCVYKEGGECVKKQGN</sequence>